<dbReference type="KEGG" id="haad:MW046_12590"/>
<keyword evidence="3" id="KW-1185">Reference proteome</keyword>
<evidence type="ECO:0000256" key="1">
    <source>
        <dbReference type="SAM" id="Phobius"/>
    </source>
</evidence>
<feature type="transmembrane region" description="Helical" evidence="1">
    <location>
        <begin position="27"/>
        <end position="46"/>
    </location>
</feature>
<keyword evidence="1" id="KW-1133">Transmembrane helix</keyword>
<dbReference type="Proteomes" id="UP000831768">
    <property type="component" value="Chromosome"/>
</dbReference>
<name>A0A8U0A141_9EURY</name>
<evidence type="ECO:0000313" key="3">
    <source>
        <dbReference type="Proteomes" id="UP000831768"/>
    </source>
</evidence>
<sequence>MFTVGPFVLAIAQLANSAFNGLSVTYAVAFAAVMLGFSVLITRYHLIKFRLQRLEAAVEY</sequence>
<dbReference type="GeneID" id="71928899"/>
<evidence type="ECO:0000313" key="2">
    <source>
        <dbReference type="EMBL" id="UPM42782.1"/>
    </source>
</evidence>
<dbReference type="EMBL" id="CP096019">
    <property type="protein sequence ID" value="UPM42782.1"/>
    <property type="molecule type" value="Genomic_DNA"/>
</dbReference>
<protein>
    <submittedName>
        <fullName evidence="2">Uncharacterized protein</fullName>
    </submittedName>
</protein>
<proteinExistence type="predicted"/>
<reference evidence="2" key="1">
    <citation type="submission" date="2022-04" db="EMBL/GenBank/DDBJ databases">
        <title>Halocatena sp. nov., isolated from a salt lake.</title>
        <authorList>
            <person name="Cui H.-L."/>
        </authorList>
    </citation>
    <scope>NUCLEOTIDE SEQUENCE</scope>
    <source>
        <strain evidence="2">AD-1</strain>
    </source>
</reference>
<dbReference type="AlphaFoldDB" id="A0A8U0A141"/>
<accession>A0A8U0A141</accession>
<keyword evidence="1" id="KW-0472">Membrane</keyword>
<organism evidence="2 3">
    <name type="scientific">Halocatena salina</name>
    <dbReference type="NCBI Taxonomy" id="2934340"/>
    <lineage>
        <taxon>Archaea</taxon>
        <taxon>Methanobacteriati</taxon>
        <taxon>Methanobacteriota</taxon>
        <taxon>Stenosarchaea group</taxon>
        <taxon>Halobacteria</taxon>
        <taxon>Halobacteriales</taxon>
        <taxon>Natronomonadaceae</taxon>
        <taxon>Halocatena</taxon>
    </lineage>
</organism>
<keyword evidence="1" id="KW-0812">Transmembrane</keyword>
<gene>
    <name evidence="2" type="ORF">MW046_12590</name>
</gene>
<dbReference type="RefSeq" id="WP_247993453.1">
    <property type="nucleotide sequence ID" value="NZ_CP096019.1"/>
</dbReference>